<accession>A0A4P6ZL66</accession>
<dbReference type="AlphaFoldDB" id="A0A4P6ZL66"/>
<dbReference type="InterPro" id="IPR006901">
    <property type="entry name" value="TrmK"/>
</dbReference>
<name>A0A4P6ZL66_9LACO</name>
<organism evidence="1 2">
    <name type="scientific">Acetilactobacillus jinshanensis</name>
    <dbReference type="NCBI Taxonomy" id="1720083"/>
    <lineage>
        <taxon>Bacteria</taxon>
        <taxon>Bacillati</taxon>
        <taxon>Bacillota</taxon>
        <taxon>Bacilli</taxon>
        <taxon>Lactobacillales</taxon>
        <taxon>Lactobacillaceae</taxon>
        <taxon>Acetilactobacillus</taxon>
    </lineage>
</organism>
<keyword evidence="2" id="KW-1185">Reference proteome</keyword>
<dbReference type="PANTHER" id="PTHR38451">
    <property type="entry name" value="TRNA (ADENINE(22)-N(1))-METHYLTRANSFERASE"/>
    <property type="match status" value="1"/>
</dbReference>
<gene>
    <name evidence="1" type="ORF">ELX58_02240</name>
</gene>
<evidence type="ECO:0000313" key="2">
    <source>
        <dbReference type="Proteomes" id="UP000294321"/>
    </source>
</evidence>
<dbReference type="OrthoDB" id="5881184at2"/>
<keyword evidence="1" id="KW-0808">Transferase</keyword>
<sequence>MDSKQLSKRLATIAKYVPNGCRLLDVGSDHAYLPAYLAIHHVIQHGIASEVAKGPYTNMVNEIKSTGLEKMLTPRLANGLHAITLSDHVNVITISGMGGELIKDILDQGQAKLANHPLLILQPNVDAYILRKWLMMHHYQLIHETIVDDHHEIYEIMVAKWTTQSFKYNHQQLFFGPFLLKQKSPVFIKKWHDERRHLEFVIKQMNRSSKPPLKRIKAIQHRCQLIKEVL</sequence>
<reference evidence="2" key="1">
    <citation type="submission" date="2018-12" db="EMBL/GenBank/DDBJ databases">
        <title>A new species of lactobacillus.</title>
        <authorList>
            <person name="Jian Y."/>
            <person name="Xin L."/>
            <person name="Hong Z.J."/>
            <person name="Ming L.Z."/>
            <person name="Hong X.Z."/>
        </authorList>
    </citation>
    <scope>NUCLEOTIDE SEQUENCE [LARGE SCALE GENOMIC DNA]</scope>
    <source>
        <strain evidence="2">HSLZ-75</strain>
    </source>
</reference>
<dbReference type="GO" id="GO:0160105">
    <property type="term" value="F:tRNA (adenine(22)-N1)-methyltransferase activity"/>
    <property type="evidence" value="ECO:0007669"/>
    <property type="project" value="InterPro"/>
</dbReference>
<dbReference type="PANTHER" id="PTHR38451:SF1">
    <property type="entry name" value="TRNA (ADENINE(22)-N(1))-METHYLTRANSFERASE"/>
    <property type="match status" value="1"/>
</dbReference>
<keyword evidence="1" id="KW-0489">Methyltransferase</keyword>
<dbReference type="Gene3D" id="1.10.287.1890">
    <property type="match status" value="1"/>
</dbReference>
<dbReference type="Pfam" id="PF04816">
    <property type="entry name" value="TrmK"/>
    <property type="match status" value="1"/>
</dbReference>
<protein>
    <submittedName>
        <fullName evidence="1">tRNA (Adenine(22)-N(1))-methyltransferase TrmK</fullName>
    </submittedName>
</protein>
<dbReference type="EMBL" id="CP034726">
    <property type="protein sequence ID" value="QBP17990.1"/>
    <property type="molecule type" value="Genomic_DNA"/>
</dbReference>
<proteinExistence type="predicted"/>
<dbReference type="GO" id="GO:0032259">
    <property type="term" value="P:methylation"/>
    <property type="evidence" value="ECO:0007669"/>
    <property type="project" value="UniProtKB-KW"/>
</dbReference>
<dbReference type="KEGG" id="lji:ELX58_02240"/>
<dbReference type="Proteomes" id="UP000294321">
    <property type="component" value="Chromosome"/>
</dbReference>
<evidence type="ECO:0000313" key="1">
    <source>
        <dbReference type="EMBL" id="QBP17990.1"/>
    </source>
</evidence>
<dbReference type="PIRSF" id="PIRSF018637">
    <property type="entry name" value="TrmK"/>
    <property type="match status" value="1"/>
</dbReference>
<dbReference type="Gene3D" id="3.40.50.150">
    <property type="entry name" value="Vaccinia Virus protein VP39"/>
    <property type="match status" value="1"/>
</dbReference>
<dbReference type="RefSeq" id="WP_133441547.1">
    <property type="nucleotide sequence ID" value="NZ_CP034726.1"/>
</dbReference>
<dbReference type="InterPro" id="IPR029063">
    <property type="entry name" value="SAM-dependent_MTases_sf"/>
</dbReference>